<evidence type="ECO:0000256" key="1">
    <source>
        <dbReference type="SAM" id="Coils"/>
    </source>
</evidence>
<keyword evidence="3" id="KW-1185">Reference proteome</keyword>
<dbReference type="Proteomes" id="UP001252688">
    <property type="component" value="Unassembled WGS sequence"/>
</dbReference>
<gene>
    <name evidence="2" type="ORF">QJV37_00475</name>
</gene>
<comment type="caution">
    <text evidence="2">The sequence shown here is derived from an EMBL/GenBank/DDBJ whole genome shotgun (WGS) entry which is preliminary data.</text>
</comment>
<evidence type="ECO:0000313" key="3">
    <source>
        <dbReference type="Proteomes" id="UP001252688"/>
    </source>
</evidence>
<evidence type="ECO:0008006" key="4">
    <source>
        <dbReference type="Google" id="ProtNLM"/>
    </source>
</evidence>
<dbReference type="RefSeq" id="WP_311177987.1">
    <property type="nucleotide sequence ID" value="NZ_JASAZZ010000001.1"/>
</dbReference>
<dbReference type="EMBL" id="JASBAM010000001">
    <property type="protein sequence ID" value="MDT0112597.1"/>
    <property type="molecule type" value="Genomic_DNA"/>
</dbReference>
<protein>
    <recommendedName>
        <fullName evidence="4">Phage protein</fullName>
    </recommendedName>
</protein>
<proteinExistence type="predicted"/>
<accession>A0ABU2IJP2</accession>
<feature type="coiled-coil region" evidence="1">
    <location>
        <begin position="134"/>
        <end position="168"/>
    </location>
</feature>
<sequence length="175" mass="20018">MKEISEIMLTDHAIKRAKERLKIPEATAQRWATNKLKGKEATAQTGLHTYEYEVDGVTFIVSHQNKKASLITCYKTINDPLRKKISVFLDRELRKAKRTYNVVNKEILCISAKLYSQISDETAKLARTTNPKAVLKISENLKKLNSELEKAQLKRDEAEKELDIMGKQISKILDS</sequence>
<organism evidence="2 3">
    <name type="scientific">Listeria cossartiae subsp. cayugensis</name>
    <dbReference type="NCBI Taxonomy" id="2713505"/>
    <lineage>
        <taxon>Bacteria</taxon>
        <taxon>Bacillati</taxon>
        <taxon>Bacillota</taxon>
        <taxon>Bacilli</taxon>
        <taxon>Bacillales</taxon>
        <taxon>Listeriaceae</taxon>
        <taxon>Listeria</taxon>
        <taxon>Listeria cossartiae</taxon>
    </lineage>
</organism>
<name>A0ABU2IJP2_9LIST</name>
<evidence type="ECO:0000313" key="2">
    <source>
        <dbReference type="EMBL" id="MDT0112597.1"/>
    </source>
</evidence>
<keyword evidence="1" id="KW-0175">Coiled coil</keyword>
<reference evidence="2 3" key="1">
    <citation type="submission" date="2023-05" db="EMBL/GenBank/DDBJ databases">
        <title>A Combination of Whole Genome Sequencing and Metagenomics Reveals Diversity of Listeria spp. in Soil Collected from the Nantahala National Forest.</title>
        <authorList>
            <person name="Wang J."/>
            <person name="Schamp C.N."/>
            <person name="Hudson L.K."/>
            <person name="Chaggar H.K."/>
            <person name="Bryan D.W."/>
            <person name="Radosevich M."/>
            <person name="Denes T.G."/>
        </authorList>
    </citation>
    <scope>NUCLEOTIDE SEQUENCE [LARGE SCALE GENOMIC DNA]</scope>
    <source>
        <strain evidence="2 3">UTK S2-0002</strain>
    </source>
</reference>